<feature type="chain" id="PRO_5012229400" evidence="5">
    <location>
        <begin position="32"/>
        <end position="509"/>
    </location>
</feature>
<evidence type="ECO:0000256" key="2">
    <source>
        <dbReference type="ARBA" id="ARBA00022729"/>
    </source>
</evidence>
<proteinExistence type="inferred from homology"/>
<dbReference type="Pfam" id="PF00561">
    <property type="entry name" value="Abhydrolase_1"/>
    <property type="match status" value="1"/>
</dbReference>
<reference evidence="8 9" key="1">
    <citation type="submission" date="2016-11" db="EMBL/GenBank/DDBJ databases">
        <authorList>
            <person name="Jaros S."/>
            <person name="Januszkiewicz K."/>
            <person name="Wedrychowicz H."/>
        </authorList>
    </citation>
    <scope>NUCLEOTIDE SEQUENCE [LARGE SCALE GENOMIC DNA]</scope>
    <source>
        <strain evidence="8 9">CGMCC 4.5723</strain>
    </source>
</reference>
<dbReference type="GO" id="GO:0016787">
    <property type="term" value="F:hydrolase activity"/>
    <property type="evidence" value="ECO:0007669"/>
    <property type="project" value="UniProtKB-KW"/>
</dbReference>
<dbReference type="InterPro" id="IPR000073">
    <property type="entry name" value="AB_hydrolase_1"/>
</dbReference>
<feature type="signal peptide" evidence="5">
    <location>
        <begin position="1"/>
        <end position="31"/>
    </location>
</feature>
<evidence type="ECO:0000256" key="3">
    <source>
        <dbReference type="ARBA" id="ARBA00022801"/>
    </source>
</evidence>
<evidence type="ECO:0000313" key="9">
    <source>
        <dbReference type="Proteomes" id="UP000184452"/>
    </source>
</evidence>
<dbReference type="Pfam" id="PF08386">
    <property type="entry name" value="Abhydrolase_4"/>
    <property type="match status" value="1"/>
</dbReference>
<dbReference type="Gene3D" id="3.40.50.1820">
    <property type="entry name" value="alpha/beta hydrolase"/>
    <property type="match status" value="1"/>
</dbReference>
<dbReference type="EMBL" id="FQZK01000014">
    <property type="protein sequence ID" value="SHK16191.1"/>
    <property type="molecule type" value="Genomic_DNA"/>
</dbReference>
<organism evidence="8 9">
    <name type="scientific">Nocardiopsis flavescens</name>
    <dbReference type="NCBI Taxonomy" id="758803"/>
    <lineage>
        <taxon>Bacteria</taxon>
        <taxon>Bacillati</taxon>
        <taxon>Actinomycetota</taxon>
        <taxon>Actinomycetes</taxon>
        <taxon>Streptosporangiales</taxon>
        <taxon>Nocardiopsidaceae</taxon>
        <taxon>Nocardiopsis</taxon>
    </lineage>
</organism>
<feature type="region of interest" description="Disordered" evidence="4">
    <location>
        <begin position="339"/>
        <end position="370"/>
    </location>
</feature>
<dbReference type="PANTHER" id="PTHR43248:SF29">
    <property type="entry name" value="TRIPEPTIDYL AMINOPEPTIDASE"/>
    <property type="match status" value="1"/>
</dbReference>
<evidence type="ECO:0000256" key="4">
    <source>
        <dbReference type="SAM" id="MobiDB-lite"/>
    </source>
</evidence>
<sequence>MGRGWRAGRSLPLLAGAALAGSLVAAAPVTADDRGAEPGPGLEWGPCPEDVATGSTALECSTLAVPLDYGDPDGAEIEIMVSRLSSAAPGERRGVLLLNPGGPGSSGLGMPADLVSLGIPGSVLNSYDLIGMDPRGVGRSSPVSCGFTTDQDYIGNVPPYAVDDDAVVAQAGIAEAVAAQCAGNDGAGLLPHLSTANTARDMDRVRAALGEEEISYFGVSYGSALGAAYTSLFPGRSDRIVLDSNVGDTYLGSEGVRAFGRGAEEAFPDFAAWAAQRHDTYGLGATPGEVRETYFEIAERLDAEPMEGFDGRHFRFYTFIGLYGEANYTTAAQMWQSVHDPAPGQAPRLPQEEAAGGPVPASGAGEPAPADNAWSSFLAVTCADSDWPADVADYRSAVAEDRERYPLLGAATANVMPCAFWHHEPSEPPVEITGRGPENVLILQNLRDAGTPYSGGVALDERFGERSRLVSVDANGHGVYVYGDNECAWDVTTRYLVDGEFPEQDVSCR</sequence>
<feature type="domain" description="AB hydrolase-1" evidence="6">
    <location>
        <begin position="95"/>
        <end position="284"/>
    </location>
</feature>
<dbReference type="InterPro" id="IPR013595">
    <property type="entry name" value="Pept_S33_TAP-like_C"/>
</dbReference>
<keyword evidence="9" id="KW-1185">Reference proteome</keyword>
<name>A0A1M6Q7M3_9ACTN</name>
<evidence type="ECO:0000259" key="7">
    <source>
        <dbReference type="Pfam" id="PF08386"/>
    </source>
</evidence>
<dbReference type="RefSeq" id="WP_073381206.1">
    <property type="nucleotide sequence ID" value="NZ_FQZK01000014.1"/>
</dbReference>
<evidence type="ECO:0000259" key="6">
    <source>
        <dbReference type="Pfam" id="PF00561"/>
    </source>
</evidence>
<dbReference type="InterPro" id="IPR029058">
    <property type="entry name" value="AB_hydrolase_fold"/>
</dbReference>
<dbReference type="AlphaFoldDB" id="A0A1M6Q7M3"/>
<comment type="similarity">
    <text evidence="1">Belongs to the peptidase S33 family.</text>
</comment>
<accession>A0A1M6Q7M3</accession>
<gene>
    <name evidence="8" type="ORF">SAMN05421803_114132</name>
</gene>
<evidence type="ECO:0000256" key="5">
    <source>
        <dbReference type="SAM" id="SignalP"/>
    </source>
</evidence>
<protein>
    <submittedName>
        <fullName evidence="8">Alpha/beta hydrolase fold</fullName>
    </submittedName>
</protein>
<dbReference type="PANTHER" id="PTHR43248">
    <property type="entry name" value="2-SUCCINYL-6-HYDROXY-2,4-CYCLOHEXADIENE-1-CARBOXYLATE SYNTHASE"/>
    <property type="match status" value="1"/>
</dbReference>
<dbReference type="STRING" id="758803.SAMN05421803_114132"/>
<keyword evidence="2 5" id="KW-0732">Signal</keyword>
<evidence type="ECO:0000313" key="8">
    <source>
        <dbReference type="EMBL" id="SHK16191.1"/>
    </source>
</evidence>
<dbReference type="SUPFAM" id="SSF53474">
    <property type="entry name" value="alpha/beta-Hydrolases"/>
    <property type="match status" value="1"/>
</dbReference>
<dbReference type="Proteomes" id="UP000184452">
    <property type="component" value="Unassembled WGS sequence"/>
</dbReference>
<keyword evidence="3 8" id="KW-0378">Hydrolase</keyword>
<evidence type="ECO:0000256" key="1">
    <source>
        <dbReference type="ARBA" id="ARBA00010088"/>
    </source>
</evidence>
<dbReference type="InterPro" id="IPR051601">
    <property type="entry name" value="Serine_prot/Carboxylest_S33"/>
</dbReference>
<dbReference type="OrthoDB" id="3930934at2"/>
<feature type="compositionally biased region" description="Low complexity" evidence="4">
    <location>
        <begin position="352"/>
        <end position="370"/>
    </location>
</feature>
<feature type="domain" description="Peptidase S33 tripeptidyl aminopeptidase-like C-terminal" evidence="7">
    <location>
        <begin position="410"/>
        <end position="508"/>
    </location>
</feature>